<evidence type="ECO:0000313" key="1">
    <source>
        <dbReference type="EMBL" id="SER11517.1"/>
    </source>
</evidence>
<name>A0AAJ4W540_MYRPR</name>
<dbReference type="Proteomes" id="UP000183496">
    <property type="component" value="Unassembled WGS sequence"/>
</dbReference>
<dbReference type="AlphaFoldDB" id="A0AAJ4W540"/>
<comment type="caution">
    <text evidence="1">The sequence shown here is derived from an EMBL/GenBank/DDBJ whole genome shotgun (WGS) entry which is preliminary data.</text>
</comment>
<sequence>MFFVVYKVLINLKKNVMAEHGSILIYQTKDVFTKIETRLENETLWLTQV</sequence>
<reference evidence="1 2" key="1">
    <citation type="submission" date="2016-10" db="EMBL/GenBank/DDBJ databases">
        <authorList>
            <person name="Varghese N."/>
            <person name="Submissions S."/>
        </authorList>
    </citation>
    <scope>NUCLEOTIDE SEQUENCE [LARGE SCALE GENOMIC DNA]</scope>
    <source>
        <strain evidence="2">DSM 19823 / KCTC 23066 / CCTCC M 208030 / D25</strain>
    </source>
</reference>
<evidence type="ECO:0008006" key="3">
    <source>
        <dbReference type="Google" id="ProtNLM"/>
    </source>
</evidence>
<dbReference type="EMBL" id="FOFY01000009">
    <property type="protein sequence ID" value="SER11517.1"/>
    <property type="molecule type" value="Genomic_DNA"/>
</dbReference>
<protein>
    <recommendedName>
        <fullName evidence="3">Virulence protein</fullName>
    </recommendedName>
</protein>
<keyword evidence="2" id="KW-1185">Reference proteome</keyword>
<evidence type="ECO:0000313" key="2">
    <source>
        <dbReference type="Proteomes" id="UP000183496"/>
    </source>
</evidence>
<proteinExistence type="predicted"/>
<organism evidence="1 2">
    <name type="scientific">Myroides profundi</name>
    <dbReference type="NCBI Taxonomy" id="480520"/>
    <lineage>
        <taxon>Bacteria</taxon>
        <taxon>Pseudomonadati</taxon>
        <taxon>Bacteroidota</taxon>
        <taxon>Flavobacteriia</taxon>
        <taxon>Flavobacteriales</taxon>
        <taxon>Flavobacteriaceae</taxon>
        <taxon>Myroides</taxon>
    </lineage>
</organism>
<dbReference type="KEGG" id="mpw:MPR_2255"/>
<gene>
    <name evidence="1" type="ORF">SAMN04488089_109137</name>
</gene>
<accession>A0AAJ4W540</accession>